<dbReference type="InterPro" id="IPR029033">
    <property type="entry name" value="His_PPase_superfam"/>
</dbReference>
<dbReference type="CDD" id="cd07061">
    <property type="entry name" value="HP_HAP_like"/>
    <property type="match status" value="1"/>
</dbReference>
<name>A0A6J1WVV4_GALME</name>
<dbReference type="SUPFAM" id="SSF53254">
    <property type="entry name" value="Phosphoglycerate mutase-like"/>
    <property type="match status" value="1"/>
</dbReference>
<keyword evidence="1" id="KW-0732">Signal</keyword>
<organism evidence="2 3">
    <name type="scientific">Galleria mellonella</name>
    <name type="common">Greater wax moth</name>
    <dbReference type="NCBI Taxonomy" id="7137"/>
    <lineage>
        <taxon>Eukaryota</taxon>
        <taxon>Metazoa</taxon>
        <taxon>Ecdysozoa</taxon>
        <taxon>Arthropoda</taxon>
        <taxon>Hexapoda</taxon>
        <taxon>Insecta</taxon>
        <taxon>Pterygota</taxon>
        <taxon>Neoptera</taxon>
        <taxon>Endopterygota</taxon>
        <taxon>Lepidoptera</taxon>
        <taxon>Glossata</taxon>
        <taxon>Ditrysia</taxon>
        <taxon>Pyraloidea</taxon>
        <taxon>Pyralidae</taxon>
        <taxon>Galleriinae</taxon>
        <taxon>Galleria</taxon>
    </lineage>
</organism>
<dbReference type="GO" id="GO:0016791">
    <property type="term" value="F:phosphatase activity"/>
    <property type="evidence" value="ECO:0007669"/>
    <property type="project" value="UniProtKB-ARBA"/>
</dbReference>
<evidence type="ECO:0000313" key="3">
    <source>
        <dbReference type="RefSeq" id="XP_026756732.2"/>
    </source>
</evidence>
<dbReference type="RefSeq" id="XP_026756732.2">
    <property type="nucleotide sequence ID" value="XM_026900931.3"/>
</dbReference>
<dbReference type="KEGG" id="gmw:113516514"/>
<dbReference type="InterPro" id="IPR033379">
    <property type="entry name" value="Acid_Pase_AS"/>
</dbReference>
<proteinExistence type="predicted"/>
<dbReference type="Gene3D" id="3.40.50.1240">
    <property type="entry name" value="Phosphoglycerate mutase-like"/>
    <property type="match status" value="2"/>
</dbReference>
<dbReference type="GeneID" id="113516514"/>
<sequence>MYIIKYFLFFCASITIVNTEKRFYMKQVIILSRHNLRTPLSKYLEIMTPKTWPAWKEKSGYLTAKGALLEGYMGGFFSDWLKEESVLSSGCPAEDVFYAYANIKQRTIASAEAFVNRAFPNCNITIHYSSTVDPIFNPVIHNKTAAFKDYVIKEMKAHLKSLKLNDSYDLLGNILDYNHSKLCETNHQCNLKTDKNNIIVVPDEKPNLWGPIKIGNSVVDAFVMQYYEGFPINIVAWGYLYDQEQWGKIMPLSRGFHNVIFNTSLVAKDIAKPLIKYIADLCLGHNVAPKVTLLMGHDANMYTLLEGMGFKPYSLINQHELVPVGGKIVFQKWYDAVSRQNFLKINFIYQSMKQLRDSVPLSLSNPPQFELLELENCKVDSNGFCLWNVFEDFLKTLIQ</sequence>
<reference evidence="3" key="1">
    <citation type="submission" date="2025-08" db="UniProtKB">
        <authorList>
            <consortium name="RefSeq"/>
        </authorList>
    </citation>
    <scope>IDENTIFICATION</scope>
    <source>
        <tissue evidence="3">Whole larvae</tissue>
    </source>
</reference>
<evidence type="ECO:0000256" key="1">
    <source>
        <dbReference type="SAM" id="SignalP"/>
    </source>
</evidence>
<protein>
    <submittedName>
        <fullName evidence="3">Glucose-1-phosphatase-like</fullName>
    </submittedName>
</protein>
<dbReference type="NCBIfam" id="NF007553">
    <property type="entry name" value="PRK10173.1"/>
    <property type="match status" value="1"/>
</dbReference>
<dbReference type="PROSITE" id="PS00616">
    <property type="entry name" value="HIS_ACID_PHOSPHAT_1"/>
    <property type="match status" value="1"/>
</dbReference>
<dbReference type="AlphaFoldDB" id="A0A6J1WVV4"/>
<gene>
    <name evidence="3" type="primary">LOC113516514</name>
</gene>
<evidence type="ECO:0000313" key="2">
    <source>
        <dbReference type="Proteomes" id="UP001652740"/>
    </source>
</evidence>
<feature type="chain" id="PRO_5047316331" evidence="1">
    <location>
        <begin position="20"/>
        <end position="399"/>
    </location>
</feature>
<keyword evidence="2" id="KW-1185">Reference proteome</keyword>
<accession>A0A6J1WVV4</accession>
<feature type="signal peptide" evidence="1">
    <location>
        <begin position="1"/>
        <end position="19"/>
    </location>
</feature>
<dbReference type="Pfam" id="PF00328">
    <property type="entry name" value="His_Phos_2"/>
    <property type="match status" value="1"/>
</dbReference>
<dbReference type="Proteomes" id="UP001652740">
    <property type="component" value="Unplaced"/>
</dbReference>
<dbReference type="InParanoid" id="A0A6J1WVV4"/>
<dbReference type="InterPro" id="IPR000560">
    <property type="entry name" value="His_Pase_clade-2"/>
</dbReference>